<evidence type="ECO:0000313" key="5">
    <source>
        <dbReference type="Proteomes" id="UP000301870"/>
    </source>
</evidence>
<dbReference type="OrthoDB" id="10316837at2759"/>
<evidence type="ECO:0000256" key="1">
    <source>
        <dbReference type="ARBA" id="ARBA00004613"/>
    </source>
</evidence>
<dbReference type="AlphaFoldDB" id="A0A9J7E9Z5"/>
<feature type="domain" description="Single" evidence="4">
    <location>
        <begin position="34"/>
        <end position="100"/>
    </location>
</feature>
<keyword evidence="3" id="KW-0732">Signal</keyword>
<proteinExistence type="predicted"/>
<dbReference type="SMART" id="SM01318">
    <property type="entry name" value="SVWC"/>
    <property type="match status" value="1"/>
</dbReference>
<evidence type="ECO:0000256" key="3">
    <source>
        <dbReference type="SAM" id="SignalP"/>
    </source>
</evidence>
<gene>
    <name evidence="6" type="primary">LOC111356883</name>
</gene>
<evidence type="ECO:0000313" key="6">
    <source>
        <dbReference type="RefSeq" id="XP_022827148.1"/>
    </source>
</evidence>
<sequence length="122" mass="13953">MNFKLFIFAYILEIASAAIFRESRELGPGIRKGCYVESLGRYLKGGKMVEDVFCGRYECYDNEITITTCPVVDTDDPECKIFSLDIEGLVYPFCCPRITCGDESKQQEYDYLRQRLLASVLS</sequence>
<protein>
    <submittedName>
        <fullName evidence="6">Uncharacterized protein LOC111356883</fullName>
    </submittedName>
</protein>
<dbReference type="Proteomes" id="UP000301870">
    <property type="component" value="Chromosome 23"/>
</dbReference>
<dbReference type="InterPro" id="IPR029277">
    <property type="entry name" value="SVWC_dom"/>
</dbReference>
<organism evidence="5 6">
    <name type="scientific">Spodoptera litura</name>
    <name type="common">Asian cotton leafworm</name>
    <dbReference type="NCBI Taxonomy" id="69820"/>
    <lineage>
        <taxon>Eukaryota</taxon>
        <taxon>Metazoa</taxon>
        <taxon>Ecdysozoa</taxon>
        <taxon>Arthropoda</taxon>
        <taxon>Hexapoda</taxon>
        <taxon>Insecta</taxon>
        <taxon>Pterygota</taxon>
        <taxon>Neoptera</taxon>
        <taxon>Endopterygota</taxon>
        <taxon>Lepidoptera</taxon>
        <taxon>Glossata</taxon>
        <taxon>Ditrysia</taxon>
        <taxon>Noctuoidea</taxon>
        <taxon>Noctuidae</taxon>
        <taxon>Amphipyrinae</taxon>
        <taxon>Spodoptera</taxon>
    </lineage>
</organism>
<feature type="signal peptide" evidence="3">
    <location>
        <begin position="1"/>
        <end position="17"/>
    </location>
</feature>
<dbReference type="GO" id="GO:0005576">
    <property type="term" value="C:extracellular region"/>
    <property type="evidence" value="ECO:0007669"/>
    <property type="project" value="UniProtKB-SubCell"/>
</dbReference>
<reference evidence="6" key="1">
    <citation type="submission" date="2025-08" db="UniProtKB">
        <authorList>
            <consortium name="RefSeq"/>
        </authorList>
    </citation>
    <scope>IDENTIFICATION</scope>
    <source>
        <strain evidence="6">Ishihara</strain>
        <tissue evidence="6">Whole body</tissue>
    </source>
</reference>
<feature type="chain" id="PRO_5039944145" evidence="3">
    <location>
        <begin position="18"/>
        <end position="122"/>
    </location>
</feature>
<evidence type="ECO:0000256" key="2">
    <source>
        <dbReference type="ARBA" id="ARBA00022525"/>
    </source>
</evidence>
<name>A0A9J7E9Z5_SPOLT</name>
<comment type="subcellular location">
    <subcellularLocation>
        <location evidence="1">Secreted</location>
    </subcellularLocation>
</comment>
<evidence type="ECO:0000259" key="4">
    <source>
        <dbReference type="SMART" id="SM01318"/>
    </source>
</evidence>
<accession>A0A9J7E9Z5</accession>
<dbReference type="GeneID" id="111356883"/>
<keyword evidence="2" id="KW-0964">Secreted</keyword>
<dbReference type="RefSeq" id="XP_022827148.1">
    <property type="nucleotide sequence ID" value="XM_022971380.1"/>
</dbReference>
<dbReference type="Pfam" id="PF15430">
    <property type="entry name" value="SVWC"/>
    <property type="match status" value="1"/>
</dbReference>
<keyword evidence="5" id="KW-1185">Reference proteome</keyword>
<dbReference type="KEGG" id="sliu:111356883"/>